<feature type="compositionally biased region" description="Basic and acidic residues" evidence="1">
    <location>
        <begin position="145"/>
        <end position="170"/>
    </location>
</feature>
<protein>
    <submittedName>
        <fullName evidence="2">Pyridoxamine 5'-phosphate oxidase-related FMN-binding protein</fullName>
    </submittedName>
</protein>
<gene>
    <name evidence="2" type="ordered locus">Halxa_2616</name>
</gene>
<dbReference type="AlphaFoldDB" id="F8DCR0"/>
<dbReference type="EMBL" id="CP002839">
    <property type="protein sequence ID" value="AEH37234.1"/>
    <property type="molecule type" value="Genomic_DNA"/>
</dbReference>
<feature type="region of interest" description="Disordered" evidence="1">
    <location>
        <begin position="144"/>
        <end position="170"/>
    </location>
</feature>
<evidence type="ECO:0000256" key="1">
    <source>
        <dbReference type="SAM" id="MobiDB-lite"/>
    </source>
</evidence>
<evidence type="ECO:0000313" key="3">
    <source>
        <dbReference type="Proteomes" id="UP000006794"/>
    </source>
</evidence>
<dbReference type="RefSeq" id="WP_013880124.1">
    <property type="nucleotide sequence ID" value="NC_015666.1"/>
</dbReference>
<dbReference type="SUPFAM" id="SSF50475">
    <property type="entry name" value="FMN-binding split barrel"/>
    <property type="match status" value="1"/>
</dbReference>
<name>F8DCR0_HALXS</name>
<dbReference type="InterPro" id="IPR012349">
    <property type="entry name" value="Split_barrel_FMN-bd"/>
</dbReference>
<dbReference type="HOGENOM" id="CLU_1754644_0_0_2"/>
<dbReference type="KEGG" id="hxa:Halxa_2616"/>
<keyword evidence="3" id="KW-1185">Reference proteome</keyword>
<dbReference type="OrthoDB" id="139492at2157"/>
<dbReference type="GeneID" id="10797571"/>
<evidence type="ECO:0000313" key="2">
    <source>
        <dbReference type="EMBL" id="AEH37234.1"/>
    </source>
</evidence>
<dbReference type="eggNOG" id="arCOG00516">
    <property type="taxonomic scope" value="Archaea"/>
</dbReference>
<accession>F8DCR0</accession>
<sequence length="170" mass="18990">MDLRGTLSRDEIETFLEESTVPVRLACRTPSDQLWMVSLWYRYRSGGDDDWRLQCATAADADIASLLSADPAVAFEVSTNEPPYAGVRGQGTASIERDSDKEILRTLVERYLGGTESQLARTLLREDREEVTITIDPAVVSGWDYTDRMTDSESETKTEADAGDDQTEKK</sequence>
<organism evidence="2 3">
    <name type="scientific">Halopiger xanaduensis (strain DSM 18323 / JCM 14033 / SH-6)</name>
    <dbReference type="NCBI Taxonomy" id="797210"/>
    <lineage>
        <taxon>Archaea</taxon>
        <taxon>Methanobacteriati</taxon>
        <taxon>Methanobacteriota</taxon>
        <taxon>Stenosarchaea group</taxon>
        <taxon>Halobacteria</taxon>
        <taxon>Halobacteriales</taxon>
        <taxon>Natrialbaceae</taxon>
        <taxon>Halopiger</taxon>
    </lineage>
</organism>
<dbReference type="Proteomes" id="UP000006794">
    <property type="component" value="Chromosome"/>
</dbReference>
<proteinExistence type="predicted"/>
<dbReference type="STRING" id="797210.Halxa_2616"/>
<reference evidence="2 3" key="1">
    <citation type="journal article" date="2012" name="Stand. Genomic Sci.">
        <title>Complete genome sequence of Halopiger xanaduensis type strain (SH-6(T)).</title>
        <authorList>
            <person name="Anderson I."/>
            <person name="Tindall B.J."/>
            <person name="Rohde M."/>
            <person name="Lucas S."/>
            <person name="Han J."/>
            <person name="Lapidus A."/>
            <person name="Cheng J.F."/>
            <person name="Goodwin L."/>
            <person name="Pitluck S."/>
            <person name="Peters L."/>
            <person name="Pati A."/>
            <person name="Mikhailova N."/>
            <person name="Pagani I."/>
            <person name="Teshima H."/>
            <person name="Han C."/>
            <person name="Tapia R."/>
            <person name="Land M."/>
            <person name="Woyke T."/>
            <person name="Klenk H.P."/>
            <person name="Kyrpides N."/>
            <person name="Ivanova N."/>
        </authorList>
    </citation>
    <scope>NUCLEOTIDE SEQUENCE [LARGE SCALE GENOMIC DNA]</scope>
    <source>
        <strain evidence="3">DSM 18323 / JCM 14033 / SH-6</strain>
    </source>
</reference>
<dbReference type="Gene3D" id="2.30.110.10">
    <property type="entry name" value="Electron Transport, Fmn-binding Protein, Chain A"/>
    <property type="match status" value="1"/>
</dbReference>